<keyword evidence="7 9" id="KW-0786">Thiamine pyrophosphate</keyword>
<dbReference type="InterPro" id="IPR012001">
    <property type="entry name" value="Thiamin_PyroP_enz_TPP-bd_dom"/>
</dbReference>
<dbReference type="AlphaFoldDB" id="A0A066WEM3"/>
<dbReference type="InParanoid" id="A0A066WEM3"/>
<dbReference type="InterPro" id="IPR029061">
    <property type="entry name" value="THDP-binding"/>
</dbReference>
<name>A0A066WEM3_TILAU</name>
<dbReference type="HOGENOM" id="CLU_013748_0_2_1"/>
<dbReference type="GO" id="GO:0030976">
    <property type="term" value="F:thiamine pyrophosphate binding"/>
    <property type="evidence" value="ECO:0007669"/>
    <property type="project" value="InterPro"/>
</dbReference>
<evidence type="ECO:0000259" key="11">
    <source>
        <dbReference type="Pfam" id="PF00205"/>
    </source>
</evidence>
<dbReference type="GeneID" id="25266827"/>
<dbReference type="CDD" id="cd02005">
    <property type="entry name" value="TPP_PDC_IPDC"/>
    <property type="match status" value="1"/>
</dbReference>
<dbReference type="Proteomes" id="UP000027361">
    <property type="component" value="Unassembled WGS sequence"/>
</dbReference>
<dbReference type="PANTHER" id="PTHR43452:SF30">
    <property type="entry name" value="PYRUVATE DECARBOXYLASE ISOZYME 1-RELATED"/>
    <property type="match status" value="1"/>
</dbReference>
<dbReference type="InterPro" id="IPR011766">
    <property type="entry name" value="TPP_enzyme_TPP-bd"/>
</dbReference>
<dbReference type="Gene3D" id="3.40.50.1220">
    <property type="entry name" value="TPP-binding domain"/>
    <property type="match status" value="1"/>
</dbReference>
<dbReference type="GO" id="GO:0005634">
    <property type="term" value="C:nucleus"/>
    <property type="evidence" value="ECO:0007669"/>
    <property type="project" value="TreeGrafter"/>
</dbReference>
<dbReference type="EMBL" id="JMSN01000011">
    <property type="protein sequence ID" value="KDN52367.1"/>
    <property type="molecule type" value="Genomic_DNA"/>
</dbReference>
<dbReference type="InterPro" id="IPR012000">
    <property type="entry name" value="Thiamin_PyroP_enz_cen_dom"/>
</dbReference>
<keyword evidence="4" id="KW-0479">Metal-binding</keyword>
<dbReference type="GO" id="GO:0004737">
    <property type="term" value="F:pyruvate decarboxylase activity"/>
    <property type="evidence" value="ECO:0007669"/>
    <property type="project" value="TreeGrafter"/>
</dbReference>
<feature type="domain" description="Thiamine pyrophosphate enzyme N-terminal TPP-binding" evidence="13">
    <location>
        <begin position="14"/>
        <end position="134"/>
    </location>
</feature>
<feature type="region of interest" description="Disordered" evidence="10">
    <location>
        <begin position="589"/>
        <end position="609"/>
    </location>
</feature>
<comment type="subcellular location">
    <subcellularLocation>
        <location evidence="2">Mitochondrion</location>
    </subcellularLocation>
</comment>
<evidence type="ECO:0000256" key="8">
    <source>
        <dbReference type="ARBA" id="ARBA00023239"/>
    </source>
</evidence>
<comment type="caution">
    <text evidence="14">The sequence shown here is derived from an EMBL/GenBank/DDBJ whole genome shotgun (WGS) entry which is preliminary data.</text>
</comment>
<dbReference type="GO" id="GO:0000287">
    <property type="term" value="F:magnesium ion binding"/>
    <property type="evidence" value="ECO:0007669"/>
    <property type="project" value="InterPro"/>
</dbReference>
<evidence type="ECO:0000256" key="9">
    <source>
        <dbReference type="RuleBase" id="RU362132"/>
    </source>
</evidence>
<dbReference type="FunFam" id="3.40.50.970:FF:000024">
    <property type="entry name" value="Pyruvate decarboxylase isozyme"/>
    <property type="match status" value="1"/>
</dbReference>
<dbReference type="CDD" id="cd07038">
    <property type="entry name" value="TPP_PYR_PDC_IPDC_like"/>
    <property type="match status" value="1"/>
</dbReference>
<evidence type="ECO:0000256" key="2">
    <source>
        <dbReference type="ARBA" id="ARBA00004173"/>
    </source>
</evidence>
<evidence type="ECO:0000259" key="12">
    <source>
        <dbReference type="Pfam" id="PF02775"/>
    </source>
</evidence>
<dbReference type="OrthoDB" id="3970464at2759"/>
<dbReference type="STRING" id="1037660.A0A066WEM3"/>
<dbReference type="Pfam" id="PF02776">
    <property type="entry name" value="TPP_enzyme_N"/>
    <property type="match status" value="1"/>
</dbReference>
<evidence type="ECO:0000313" key="14">
    <source>
        <dbReference type="EMBL" id="KDN52367.1"/>
    </source>
</evidence>
<evidence type="ECO:0000313" key="15">
    <source>
        <dbReference type="Proteomes" id="UP000027361"/>
    </source>
</evidence>
<dbReference type="InterPro" id="IPR047213">
    <property type="entry name" value="TPP_PYR_PDC_IPDC-like"/>
</dbReference>
<dbReference type="GO" id="GO:0000949">
    <property type="term" value="P:aromatic amino acid family catabolic process to alcohol via Ehrlich pathway"/>
    <property type="evidence" value="ECO:0007669"/>
    <property type="project" value="TreeGrafter"/>
</dbReference>
<evidence type="ECO:0000256" key="3">
    <source>
        <dbReference type="ARBA" id="ARBA00007812"/>
    </source>
</evidence>
<dbReference type="Gene3D" id="3.40.50.970">
    <property type="match status" value="2"/>
</dbReference>
<evidence type="ECO:0000256" key="7">
    <source>
        <dbReference type="ARBA" id="ARBA00023052"/>
    </source>
</evidence>
<evidence type="ECO:0000256" key="10">
    <source>
        <dbReference type="SAM" id="MobiDB-lite"/>
    </source>
</evidence>
<dbReference type="GO" id="GO:0005829">
    <property type="term" value="C:cytosol"/>
    <property type="evidence" value="ECO:0007669"/>
    <property type="project" value="TreeGrafter"/>
</dbReference>
<dbReference type="RefSeq" id="XP_013245212.1">
    <property type="nucleotide sequence ID" value="XM_013389758.1"/>
</dbReference>
<evidence type="ECO:0000259" key="13">
    <source>
        <dbReference type="Pfam" id="PF02776"/>
    </source>
</evidence>
<protein>
    <submittedName>
        <fullName evidence="14">Thiamin diphosphate-binding protein</fullName>
    </submittedName>
</protein>
<sequence length="663" mass="72463">MSSSAGTRNSILLSEYLLSRLEQLNVPVIQGVPGDYSLGLLSQFLDHHAKSGSKQNHGINGKAPEWIGNANELNATYSADGLARVLGPQRPSVVVTTMGVGELSAANGIAGCYSERIPVIHIVGTPTSSAQEHGLLLHHTLGDHKFVAFGQIARQITAAQLDFALLKREGRMQLMEKDSEGTGEDAARELDRILEVCVRQALPVYIALPSDLVHFPLPASCKHRLTEQSLQTGFSPNKADSEAYVLRVITDKVTNAKCPVILVDACTLRHNVVKETRALVASSGLPIFTTPMGKTAVDESDANPQYGGVYIGSISSPEVKEVIEEKADLIIAIGTLQSDFNTGNFSYRTRRESTIELHSDRICVAFATYEGVRMKGLLPKLTDALKKHGRQRLEKTEELLRVARRIPTFNNKLPTPQEELSTFTHEQIGAMGGSQSVTSSIISQAYLWPRVGQFLRPGDRVIGETGTSAFGLMEVRFPRDAQFLAQVLWGSIGWSCPATLGVSLGMRELTKQGDAAAKQGRTILFIGDGSLQLTLQEIGTMIRQGLTPLIFVLNNDGYEIERQIHGAEASYNDIQPYNHSLLLDLLRPPPNYRRPTNPSHASDPEMSKTAYHATHTKAELHALLKDEEFNKADKCTLVEVFMPRGDAPAALRRQAEMSSSTNA</sequence>
<accession>A0A066WEM3</accession>
<dbReference type="Pfam" id="PF00205">
    <property type="entry name" value="TPP_enzyme_M"/>
    <property type="match status" value="1"/>
</dbReference>
<dbReference type="OMA" id="IHGPEQR"/>
<feature type="domain" description="Thiamine pyrophosphate enzyme TPP-binding" evidence="12">
    <location>
        <begin position="473"/>
        <end position="579"/>
    </location>
</feature>
<organism evidence="14 15">
    <name type="scientific">Tilletiaria anomala (strain ATCC 24038 / CBS 436.72 / UBC 951)</name>
    <dbReference type="NCBI Taxonomy" id="1037660"/>
    <lineage>
        <taxon>Eukaryota</taxon>
        <taxon>Fungi</taxon>
        <taxon>Dikarya</taxon>
        <taxon>Basidiomycota</taxon>
        <taxon>Ustilaginomycotina</taxon>
        <taxon>Exobasidiomycetes</taxon>
        <taxon>Georgefischeriales</taxon>
        <taxon>Tilletiariaceae</taxon>
        <taxon>Tilletiaria</taxon>
    </lineage>
</organism>
<dbReference type="SUPFAM" id="SSF52518">
    <property type="entry name" value="Thiamin diphosphate-binding fold (THDP-binding)"/>
    <property type="match status" value="2"/>
</dbReference>
<dbReference type="InterPro" id="IPR047214">
    <property type="entry name" value="TPP_PDC_IPDC"/>
</dbReference>
<dbReference type="InterPro" id="IPR029035">
    <property type="entry name" value="DHS-like_NAD/FAD-binding_dom"/>
</dbReference>
<dbReference type="FunCoup" id="A0A066WEM3">
    <property type="interactions" value="97"/>
</dbReference>
<dbReference type="GO" id="GO:0005739">
    <property type="term" value="C:mitochondrion"/>
    <property type="evidence" value="ECO:0007669"/>
    <property type="project" value="UniProtKB-SubCell"/>
</dbReference>
<keyword evidence="15" id="KW-1185">Reference proteome</keyword>
<keyword evidence="5" id="KW-0210">Decarboxylase</keyword>
<evidence type="ECO:0000256" key="5">
    <source>
        <dbReference type="ARBA" id="ARBA00022793"/>
    </source>
</evidence>
<gene>
    <name evidence="14" type="ORF">K437DRAFT_277635</name>
</gene>
<dbReference type="InterPro" id="IPR012110">
    <property type="entry name" value="PDC/IPDC-like"/>
</dbReference>
<comment type="similarity">
    <text evidence="3 9">Belongs to the TPP enzyme family.</text>
</comment>
<dbReference type="SUPFAM" id="SSF52467">
    <property type="entry name" value="DHS-like NAD/FAD-binding domain"/>
    <property type="match status" value="1"/>
</dbReference>
<evidence type="ECO:0000256" key="1">
    <source>
        <dbReference type="ARBA" id="ARBA00001964"/>
    </source>
</evidence>
<keyword evidence="6" id="KW-0460">Magnesium</keyword>
<comment type="cofactor">
    <cofactor evidence="1">
        <name>thiamine diphosphate</name>
        <dbReference type="ChEBI" id="CHEBI:58937"/>
    </cofactor>
</comment>
<keyword evidence="8" id="KW-0456">Lyase</keyword>
<evidence type="ECO:0000256" key="4">
    <source>
        <dbReference type="ARBA" id="ARBA00022723"/>
    </source>
</evidence>
<feature type="domain" description="Thiamine pyrophosphate enzyme central" evidence="11">
    <location>
        <begin position="250"/>
        <end position="361"/>
    </location>
</feature>
<dbReference type="Pfam" id="PF02775">
    <property type="entry name" value="TPP_enzyme_C"/>
    <property type="match status" value="1"/>
</dbReference>
<dbReference type="PANTHER" id="PTHR43452">
    <property type="entry name" value="PYRUVATE DECARBOXYLASE"/>
    <property type="match status" value="1"/>
</dbReference>
<evidence type="ECO:0000256" key="6">
    <source>
        <dbReference type="ARBA" id="ARBA00022842"/>
    </source>
</evidence>
<reference evidence="14 15" key="1">
    <citation type="submission" date="2014-05" db="EMBL/GenBank/DDBJ databases">
        <title>Draft genome sequence of a rare smut relative, Tilletiaria anomala UBC 951.</title>
        <authorList>
            <consortium name="DOE Joint Genome Institute"/>
            <person name="Toome M."/>
            <person name="Kuo A."/>
            <person name="Henrissat B."/>
            <person name="Lipzen A."/>
            <person name="Tritt A."/>
            <person name="Yoshinaga Y."/>
            <person name="Zane M."/>
            <person name="Barry K."/>
            <person name="Grigoriev I.V."/>
            <person name="Spatafora J.W."/>
            <person name="Aimea M.C."/>
        </authorList>
    </citation>
    <scope>NUCLEOTIDE SEQUENCE [LARGE SCALE GENOMIC DNA]</scope>
    <source>
        <strain evidence="14 15">UBC 951</strain>
    </source>
</reference>
<proteinExistence type="inferred from homology"/>